<evidence type="ECO:0000256" key="2">
    <source>
        <dbReference type="ARBA" id="ARBA00007431"/>
    </source>
</evidence>
<dbReference type="InterPro" id="IPR015898">
    <property type="entry name" value="G-protein_gamma-like_dom"/>
</dbReference>
<protein>
    <recommendedName>
        <fullName evidence="3">Guanine nucleotide-binding protein subunit gamma</fullName>
    </recommendedName>
</protein>
<keyword evidence="9" id="KW-0636">Prenylation</keyword>
<dbReference type="STRING" id="619300.G3AUT2"/>
<keyword evidence="7" id="KW-0807">Transducer</keyword>
<evidence type="ECO:0000256" key="8">
    <source>
        <dbReference type="ARBA" id="ARBA00023288"/>
    </source>
</evidence>
<evidence type="ECO:0000256" key="6">
    <source>
        <dbReference type="ARBA" id="ARBA00023139"/>
    </source>
</evidence>
<dbReference type="GO" id="GO:0000750">
    <property type="term" value="P:pheromone-dependent signal transduction involved in conjugation with cellular fusion"/>
    <property type="evidence" value="ECO:0007669"/>
    <property type="project" value="InterPro"/>
</dbReference>
<dbReference type="GO" id="GO:0005834">
    <property type="term" value="C:heterotrimeric G-protein complex"/>
    <property type="evidence" value="ECO:0007669"/>
    <property type="project" value="TreeGrafter"/>
</dbReference>
<feature type="domain" description="G protein gamma" evidence="10">
    <location>
        <begin position="10"/>
        <end position="88"/>
    </location>
</feature>
<dbReference type="eggNOG" id="ENOG502S5Z5">
    <property type="taxonomic scope" value="Eukaryota"/>
</dbReference>
<dbReference type="InterPro" id="IPR036284">
    <property type="entry name" value="GGL_sf"/>
</dbReference>
<dbReference type="KEGG" id="spaa:SPAPADRAFT_144386"/>
<dbReference type="Pfam" id="PF00631">
    <property type="entry name" value="G-gamma"/>
    <property type="match status" value="1"/>
</dbReference>
<name>G3AUT2_SPAPN</name>
<evidence type="ECO:0000313" key="11">
    <source>
        <dbReference type="EMBL" id="EGW30024.1"/>
    </source>
</evidence>
<dbReference type="FunCoup" id="G3AUT2">
    <property type="interactions" value="65"/>
</dbReference>
<dbReference type="Proteomes" id="UP000000709">
    <property type="component" value="Unassembled WGS sequence"/>
</dbReference>
<sequence length="88" mass="10550">MNHEVNEQIQILKLKRIKELINRLEESLNRERIPASNACELIINYVEETPDYLIPYNWKLPPERNKFAQYQKYQMMKPKRPSGCCTVV</sequence>
<comment type="similarity">
    <text evidence="2">Belongs to the G protein gamma family.</text>
</comment>
<dbReference type="OMA" id="TECCTIM"/>
<gene>
    <name evidence="11" type="ORF">SPAPADRAFT_144386</name>
</gene>
<evidence type="ECO:0000256" key="3">
    <source>
        <dbReference type="ARBA" id="ARBA00016111"/>
    </source>
</evidence>
<evidence type="ECO:0000256" key="4">
    <source>
        <dbReference type="ARBA" id="ARBA00022481"/>
    </source>
</evidence>
<dbReference type="InParanoid" id="G3AUT2"/>
<keyword evidence="8" id="KW-0449">Lipoprotein</keyword>
<evidence type="ECO:0000313" key="12">
    <source>
        <dbReference type="Proteomes" id="UP000000709"/>
    </source>
</evidence>
<organism evidence="12">
    <name type="scientific">Spathaspora passalidarum (strain NRRL Y-27907 / 11-Y1)</name>
    <dbReference type="NCBI Taxonomy" id="619300"/>
    <lineage>
        <taxon>Eukaryota</taxon>
        <taxon>Fungi</taxon>
        <taxon>Dikarya</taxon>
        <taxon>Ascomycota</taxon>
        <taxon>Saccharomycotina</taxon>
        <taxon>Pichiomycetes</taxon>
        <taxon>Debaryomycetaceae</taxon>
        <taxon>Spathaspora</taxon>
    </lineage>
</organism>
<evidence type="ECO:0000256" key="5">
    <source>
        <dbReference type="ARBA" id="ARBA00023136"/>
    </source>
</evidence>
<proteinExistence type="inferred from homology"/>
<dbReference type="RefSeq" id="XP_007377790.1">
    <property type="nucleotide sequence ID" value="XM_007377728.1"/>
</dbReference>
<dbReference type="PANTHER" id="PTHR28189:SF1">
    <property type="entry name" value="GUANINE NUCLEOTIDE-BINDING PROTEIN SUBUNIT GAMMA"/>
    <property type="match status" value="1"/>
</dbReference>
<evidence type="ECO:0000259" key="10">
    <source>
        <dbReference type="SMART" id="SM01224"/>
    </source>
</evidence>
<keyword evidence="6" id="KW-0564">Palmitate</keyword>
<accession>G3AUT2</accession>
<keyword evidence="4" id="KW-0488">Methylation</keyword>
<dbReference type="SMART" id="SM01224">
    <property type="entry name" value="G_gamma"/>
    <property type="match status" value="1"/>
</dbReference>
<dbReference type="OrthoDB" id="59470at2759"/>
<dbReference type="SUPFAM" id="SSF48670">
    <property type="entry name" value="Transducin (heterotrimeric G protein), gamma chain"/>
    <property type="match status" value="1"/>
</dbReference>
<keyword evidence="12" id="KW-1185">Reference proteome</keyword>
<reference evidence="11 12" key="1">
    <citation type="journal article" date="2011" name="Proc. Natl. Acad. Sci. U.S.A.">
        <title>Comparative genomics of xylose-fermenting fungi for enhanced biofuel production.</title>
        <authorList>
            <person name="Wohlbach D.J."/>
            <person name="Kuo A."/>
            <person name="Sato T.K."/>
            <person name="Potts K.M."/>
            <person name="Salamov A.A."/>
            <person name="LaButti K.M."/>
            <person name="Sun H."/>
            <person name="Clum A."/>
            <person name="Pangilinan J.L."/>
            <person name="Lindquist E.A."/>
            <person name="Lucas S."/>
            <person name="Lapidus A."/>
            <person name="Jin M."/>
            <person name="Gunawan C."/>
            <person name="Balan V."/>
            <person name="Dale B.E."/>
            <person name="Jeffries T.W."/>
            <person name="Zinkel R."/>
            <person name="Barry K.W."/>
            <person name="Grigoriev I.V."/>
            <person name="Gasch A.P."/>
        </authorList>
    </citation>
    <scope>NUCLEOTIDE SEQUENCE [LARGE SCALE GENOMIC DNA]</scope>
    <source>
        <strain evidence="12">NRRL Y-27907 / 11-Y1</strain>
    </source>
</reference>
<dbReference type="PANTHER" id="PTHR28189">
    <property type="entry name" value="GUANINE NUCLEOTIDE-BINDING PROTEIN SUBUNIT GAMMA"/>
    <property type="match status" value="1"/>
</dbReference>
<keyword evidence="5" id="KW-0472">Membrane</keyword>
<dbReference type="GO" id="GO:0007186">
    <property type="term" value="P:G protein-coupled receptor signaling pathway"/>
    <property type="evidence" value="ECO:0007669"/>
    <property type="project" value="InterPro"/>
</dbReference>
<evidence type="ECO:0000256" key="7">
    <source>
        <dbReference type="ARBA" id="ARBA00023224"/>
    </source>
</evidence>
<dbReference type="AlphaFoldDB" id="G3AUT2"/>
<dbReference type="EMBL" id="GL996506">
    <property type="protein sequence ID" value="EGW30024.1"/>
    <property type="molecule type" value="Genomic_DNA"/>
</dbReference>
<evidence type="ECO:0000256" key="1">
    <source>
        <dbReference type="ARBA" id="ARBA00004370"/>
    </source>
</evidence>
<dbReference type="Gene3D" id="4.10.260.10">
    <property type="entry name" value="Transducin (heterotrimeric G protein), gamma chain"/>
    <property type="match status" value="1"/>
</dbReference>
<dbReference type="HOGENOM" id="CLU_163540_0_0_1"/>
<evidence type="ECO:0000256" key="9">
    <source>
        <dbReference type="ARBA" id="ARBA00023289"/>
    </source>
</evidence>
<dbReference type="GeneID" id="18870623"/>
<dbReference type="InterPro" id="IPR041848">
    <property type="entry name" value="Ste18_fungal"/>
</dbReference>
<comment type="subcellular location">
    <subcellularLocation>
        <location evidence="1">Membrane</location>
    </subcellularLocation>
</comment>
<dbReference type="GO" id="GO:0031681">
    <property type="term" value="F:G-protein beta-subunit binding"/>
    <property type="evidence" value="ECO:0007669"/>
    <property type="project" value="InterPro"/>
</dbReference>